<dbReference type="Gene3D" id="3.40.50.1820">
    <property type="entry name" value="alpha/beta hydrolase"/>
    <property type="match status" value="1"/>
</dbReference>
<keyword evidence="4" id="KW-1185">Reference proteome</keyword>
<protein>
    <submittedName>
        <fullName evidence="2">Endo-1,3-1,4-beta-D-glucanase-like protein</fullName>
    </submittedName>
</protein>
<dbReference type="EMBL" id="CM001220">
    <property type="protein sequence ID" value="KEH32211.1"/>
    <property type="molecule type" value="Genomic_DNA"/>
</dbReference>
<evidence type="ECO:0000313" key="2">
    <source>
        <dbReference type="EMBL" id="KEH32211.1"/>
    </source>
</evidence>
<sequence length="293" mass="32340">MLTTSNYLHLLANNFYIKIKITLFPTSSLVINRNGSVEYWREVQLAKQKVKETKMSGHACCSNPPILNPFSGAGHVEKIGGLDAYLTGSPLSTKAILFVSDIYGYESPIIRNLADKVAAAGYYVVVPDYFYGDPYDDDRVDRPLPIWMEDHEPDKGFEASQPIIEALKSKGVSAIGAAGYCWGAKTVCELGKSKLIQAVVLAHPSLITVEDINGVNIPIAILGAELDPITPPEVIKQFEQVLAAKPEVDSFVKIFPNVSHGWTIRYDTEDPEAVKAAEEAHQILLDWFVKYVK</sequence>
<evidence type="ECO:0000313" key="3">
    <source>
        <dbReference type="EnsemblPlants" id="KEH32211"/>
    </source>
</evidence>
<reference evidence="3" key="3">
    <citation type="submission" date="2015-04" db="UniProtKB">
        <authorList>
            <consortium name="EnsemblPlants"/>
        </authorList>
    </citation>
    <scope>IDENTIFICATION</scope>
    <source>
        <strain evidence="3">cv. Jemalong A17</strain>
    </source>
</reference>
<dbReference type="Proteomes" id="UP000002051">
    <property type="component" value="Chromosome 4"/>
</dbReference>
<dbReference type="GO" id="GO:0016787">
    <property type="term" value="F:hydrolase activity"/>
    <property type="evidence" value="ECO:0007669"/>
    <property type="project" value="InterPro"/>
</dbReference>
<dbReference type="AlphaFoldDB" id="A0A072US82"/>
<proteinExistence type="predicted"/>
<reference evidence="2 4" key="1">
    <citation type="journal article" date="2011" name="Nature">
        <title>The Medicago genome provides insight into the evolution of rhizobial symbioses.</title>
        <authorList>
            <person name="Young N.D."/>
            <person name="Debelle F."/>
            <person name="Oldroyd G.E."/>
            <person name="Geurts R."/>
            <person name="Cannon S.B."/>
            <person name="Udvardi M.K."/>
            <person name="Benedito V.A."/>
            <person name="Mayer K.F."/>
            <person name="Gouzy J."/>
            <person name="Schoof H."/>
            <person name="Van de Peer Y."/>
            <person name="Proost S."/>
            <person name="Cook D.R."/>
            <person name="Meyers B.C."/>
            <person name="Spannagl M."/>
            <person name="Cheung F."/>
            <person name="De Mita S."/>
            <person name="Krishnakumar V."/>
            <person name="Gundlach H."/>
            <person name="Zhou S."/>
            <person name="Mudge J."/>
            <person name="Bharti A.K."/>
            <person name="Murray J.D."/>
            <person name="Naoumkina M.A."/>
            <person name="Rosen B."/>
            <person name="Silverstein K.A."/>
            <person name="Tang H."/>
            <person name="Rombauts S."/>
            <person name="Zhao P.X."/>
            <person name="Zhou P."/>
            <person name="Barbe V."/>
            <person name="Bardou P."/>
            <person name="Bechner M."/>
            <person name="Bellec A."/>
            <person name="Berger A."/>
            <person name="Berges H."/>
            <person name="Bidwell S."/>
            <person name="Bisseling T."/>
            <person name="Choisne N."/>
            <person name="Couloux A."/>
            <person name="Denny R."/>
            <person name="Deshpande S."/>
            <person name="Dai X."/>
            <person name="Doyle J.J."/>
            <person name="Dudez A.M."/>
            <person name="Farmer A.D."/>
            <person name="Fouteau S."/>
            <person name="Franken C."/>
            <person name="Gibelin C."/>
            <person name="Gish J."/>
            <person name="Goldstein S."/>
            <person name="Gonzalez A.J."/>
            <person name="Green P.J."/>
            <person name="Hallab A."/>
            <person name="Hartog M."/>
            <person name="Hua A."/>
            <person name="Humphray S.J."/>
            <person name="Jeong D.H."/>
            <person name="Jing Y."/>
            <person name="Jocker A."/>
            <person name="Kenton S.M."/>
            <person name="Kim D.J."/>
            <person name="Klee K."/>
            <person name="Lai H."/>
            <person name="Lang C."/>
            <person name="Lin S."/>
            <person name="Macmil S.L."/>
            <person name="Magdelenat G."/>
            <person name="Matthews L."/>
            <person name="McCorrison J."/>
            <person name="Monaghan E.L."/>
            <person name="Mun J.H."/>
            <person name="Najar F.Z."/>
            <person name="Nicholson C."/>
            <person name="Noirot C."/>
            <person name="O'Bleness M."/>
            <person name="Paule C.R."/>
            <person name="Poulain J."/>
            <person name="Prion F."/>
            <person name="Qin B."/>
            <person name="Qu C."/>
            <person name="Retzel E.F."/>
            <person name="Riddle C."/>
            <person name="Sallet E."/>
            <person name="Samain S."/>
            <person name="Samson N."/>
            <person name="Sanders I."/>
            <person name="Saurat O."/>
            <person name="Scarpelli C."/>
            <person name="Schiex T."/>
            <person name="Segurens B."/>
            <person name="Severin A.J."/>
            <person name="Sherrier D.J."/>
            <person name="Shi R."/>
            <person name="Sims S."/>
            <person name="Singer S.R."/>
            <person name="Sinharoy S."/>
            <person name="Sterck L."/>
            <person name="Viollet A."/>
            <person name="Wang B.B."/>
            <person name="Wang K."/>
            <person name="Wang M."/>
            <person name="Wang X."/>
            <person name="Warfsmann J."/>
            <person name="Weissenbach J."/>
            <person name="White D.D."/>
            <person name="White J.D."/>
            <person name="Wiley G.B."/>
            <person name="Wincker P."/>
            <person name="Xing Y."/>
            <person name="Yang L."/>
            <person name="Yao Z."/>
            <person name="Ying F."/>
            <person name="Zhai J."/>
            <person name="Zhou L."/>
            <person name="Zuber A."/>
            <person name="Denarie J."/>
            <person name="Dixon R.A."/>
            <person name="May G.D."/>
            <person name="Schwartz D.C."/>
            <person name="Rogers J."/>
            <person name="Quetier F."/>
            <person name="Town C.D."/>
            <person name="Roe B.A."/>
        </authorList>
    </citation>
    <scope>NUCLEOTIDE SEQUENCE [LARGE SCALE GENOMIC DNA]</scope>
    <source>
        <strain evidence="2">A17</strain>
        <strain evidence="3 4">cv. Jemalong A17</strain>
    </source>
</reference>
<name>A0A072US82_MEDTR</name>
<dbReference type="EnsemblPlants" id="KEH32211">
    <property type="protein sequence ID" value="KEH32211"/>
    <property type="gene ID" value="MTR_4g117400"/>
</dbReference>
<dbReference type="PANTHER" id="PTHR17630:SF82">
    <property type="entry name" value="ENDO-1,3-1,4-BETA-D-GLUCANASE-LIKE PROTEIN"/>
    <property type="match status" value="1"/>
</dbReference>
<dbReference type="SUPFAM" id="SSF53474">
    <property type="entry name" value="alpha/beta-Hydrolases"/>
    <property type="match status" value="1"/>
</dbReference>
<dbReference type="HOGENOM" id="CLU_054590_8_0_1"/>
<dbReference type="ExpressionAtlas" id="A0A072US82">
    <property type="expression patterns" value="differential"/>
</dbReference>
<gene>
    <name evidence="3" type="primary">25494015</name>
    <name evidence="2" type="ordered locus">MTR_4g117400</name>
</gene>
<feature type="domain" description="Dienelactone hydrolase" evidence="1">
    <location>
        <begin position="83"/>
        <end position="291"/>
    </location>
</feature>
<accession>A0A072US82</accession>
<evidence type="ECO:0000259" key="1">
    <source>
        <dbReference type="Pfam" id="PF01738"/>
    </source>
</evidence>
<dbReference type="PANTHER" id="PTHR17630">
    <property type="entry name" value="DIENELACTONE HYDROLASE"/>
    <property type="match status" value="1"/>
</dbReference>
<dbReference type="InterPro" id="IPR002925">
    <property type="entry name" value="Dienelactn_hydro"/>
</dbReference>
<evidence type="ECO:0000313" key="4">
    <source>
        <dbReference type="Proteomes" id="UP000002051"/>
    </source>
</evidence>
<dbReference type="Pfam" id="PF01738">
    <property type="entry name" value="DLH"/>
    <property type="match status" value="1"/>
</dbReference>
<reference evidence="2 4" key="2">
    <citation type="journal article" date="2014" name="BMC Genomics">
        <title>An improved genome release (version Mt4.0) for the model legume Medicago truncatula.</title>
        <authorList>
            <person name="Tang H."/>
            <person name="Krishnakumar V."/>
            <person name="Bidwell S."/>
            <person name="Rosen B."/>
            <person name="Chan A."/>
            <person name="Zhou S."/>
            <person name="Gentzbittel L."/>
            <person name="Childs K.L."/>
            <person name="Yandell M."/>
            <person name="Gundlach H."/>
            <person name="Mayer K.F."/>
            <person name="Schwartz D.C."/>
            <person name="Town C.D."/>
        </authorList>
    </citation>
    <scope>GENOME REANNOTATION</scope>
    <source>
        <strain evidence="2">A17</strain>
        <strain evidence="3 4">cv. Jemalong A17</strain>
    </source>
</reference>
<dbReference type="OrthoDB" id="17560at2759"/>
<dbReference type="STRING" id="3880.A0A072US82"/>
<dbReference type="InterPro" id="IPR029058">
    <property type="entry name" value="AB_hydrolase_fold"/>
</dbReference>
<dbReference type="KEGG" id="mtr:25494015"/>
<organism evidence="2 4">
    <name type="scientific">Medicago truncatula</name>
    <name type="common">Barrel medic</name>
    <name type="synonym">Medicago tribuloides</name>
    <dbReference type="NCBI Taxonomy" id="3880"/>
    <lineage>
        <taxon>Eukaryota</taxon>
        <taxon>Viridiplantae</taxon>
        <taxon>Streptophyta</taxon>
        <taxon>Embryophyta</taxon>
        <taxon>Tracheophyta</taxon>
        <taxon>Spermatophyta</taxon>
        <taxon>Magnoliopsida</taxon>
        <taxon>eudicotyledons</taxon>
        <taxon>Gunneridae</taxon>
        <taxon>Pentapetalae</taxon>
        <taxon>rosids</taxon>
        <taxon>fabids</taxon>
        <taxon>Fabales</taxon>
        <taxon>Fabaceae</taxon>
        <taxon>Papilionoideae</taxon>
        <taxon>50 kb inversion clade</taxon>
        <taxon>NPAAA clade</taxon>
        <taxon>Hologalegina</taxon>
        <taxon>IRL clade</taxon>
        <taxon>Trifolieae</taxon>
        <taxon>Medicago</taxon>
    </lineage>
</organism>